<gene>
    <name evidence="1" type="ORF">MRB53_030726</name>
</gene>
<name>A0ACC2KM65_PERAE</name>
<evidence type="ECO:0000313" key="1">
    <source>
        <dbReference type="EMBL" id="KAJ8622197.1"/>
    </source>
</evidence>
<evidence type="ECO:0000313" key="2">
    <source>
        <dbReference type="Proteomes" id="UP001234297"/>
    </source>
</evidence>
<protein>
    <submittedName>
        <fullName evidence="1">Uncharacterized protein</fullName>
    </submittedName>
</protein>
<organism evidence="1 2">
    <name type="scientific">Persea americana</name>
    <name type="common">Avocado</name>
    <dbReference type="NCBI Taxonomy" id="3435"/>
    <lineage>
        <taxon>Eukaryota</taxon>
        <taxon>Viridiplantae</taxon>
        <taxon>Streptophyta</taxon>
        <taxon>Embryophyta</taxon>
        <taxon>Tracheophyta</taxon>
        <taxon>Spermatophyta</taxon>
        <taxon>Magnoliopsida</taxon>
        <taxon>Magnoliidae</taxon>
        <taxon>Laurales</taxon>
        <taxon>Lauraceae</taxon>
        <taxon>Persea</taxon>
    </lineage>
</organism>
<proteinExistence type="predicted"/>
<accession>A0ACC2KM65</accession>
<reference evidence="1 2" key="1">
    <citation type="journal article" date="2022" name="Hortic Res">
        <title>A haplotype resolved chromosomal level avocado genome allows analysis of novel avocado genes.</title>
        <authorList>
            <person name="Nath O."/>
            <person name="Fletcher S.J."/>
            <person name="Hayward A."/>
            <person name="Shaw L.M."/>
            <person name="Masouleh A.K."/>
            <person name="Furtado A."/>
            <person name="Henry R.J."/>
            <person name="Mitter N."/>
        </authorList>
    </citation>
    <scope>NUCLEOTIDE SEQUENCE [LARGE SCALE GENOMIC DNA]</scope>
    <source>
        <strain evidence="2">cv. Hass</strain>
    </source>
</reference>
<dbReference type="Proteomes" id="UP001234297">
    <property type="component" value="Chromosome 10"/>
</dbReference>
<comment type="caution">
    <text evidence="1">The sequence shown here is derived from an EMBL/GenBank/DDBJ whole genome shotgun (WGS) entry which is preliminary data.</text>
</comment>
<dbReference type="EMBL" id="CM056818">
    <property type="protein sequence ID" value="KAJ8622197.1"/>
    <property type="molecule type" value="Genomic_DNA"/>
</dbReference>
<keyword evidence="2" id="KW-1185">Reference proteome</keyword>
<sequence>MGTGDGSSSSSSSVSDDRPALKQSSDPLGLFFVFLDGFNFRTRNLFVSRRDFFELIIDLIEKNSREEIL</sequence>